<evidence type="ECO:0000256" key="13">
    <source>
        <dbReference type="SAM" id="Phobius"/>
    </source>
</evidence>
<dbReference type="STRING" id="68895.RR42_m3552"/>
<dbReference type="PANTHER" id="PTHR30529">
    <property type="entry name" value="CYTOCHROME B561"/>
    <property type="match status" value="1"/>
</dbReference>
<feature type="transmembrane region" description="Helical" evidence="13">
    <location>
        <begin position="108"/>
        <end position="137"/>
    </location>
</feature>
<name>A0A0C4YDE6_9BURK</name>
<dbReference type="KEGG" id="cbw:RR42_m3552"/>
<evidence type="ECO:0000256" key="11">
    <source>
        <dbReference type="ARBA" id="ARBA00023136"/>
    </source>
</evidence>
<protein>
    <submittedName>
        <fullName evidence="15">Cytochrome B561</fullName>
    </submittedName>
</protein>
<keyword evidence="10" id="KW-0408">Iron</keyword>
<keyword evidence="4" id="KW-1003">Cell membrane</keyword>
<accession>A0A0C4YDE6</accession>
<dbReference type="SUPFAM" id="SSF81342">
    <property type="entry name" value="Transmembrane di-heme cytochromes"/>
    <property type="match status" value="1"/>
</dbReference>
<keyword evidence="8" id="KW-0249">Electron transport</keyword>
<dbReference type="EMBL" id="CP010536">
    <property type="protein sequence ID" value="AJG20918.1"/>
    <property type="molecule type" value="Genomic_DNA"/>
</dbReference>
<dbReference type="InterPro" id="IPR052168">
    <property type="entry name" value="Cytochrome_b561_oxidase"/>
</dbReference>
<sequence>MHSQAKAGAHAGAAVAPQPTSAYGATAIGLHWIIALLIFAAFGLGLYMTSIPGLSMLKLKLFSWHKWIGVTVFAIAVLRVLWRATHRAPAPAAGTPAWQAKAAHAAHLLLYALIVVVPITGYLYSSASGVPVVYLGIWQLPALIERNDELKEILKLVHIWLNYLMAVIVVVHAAAAIKHQFIERDGTLARMLPFLK</sequence>
<keyword evidence="16" id="KW-1185">Reference proteome</keyword>
<dbReference type="GO" id="GO:0020037">
    <property type="term" value="F:heme binding"/>
    <property type="evidence" value="ECO:0007669"/>
    <property type="project" value="TreeGrafter"/>
</dbReference>
<comment type="cofactor">
    <cofactor evidence="1">
        <name>heme b</name>
        <dbReference type="ChEBI" id="CHEBI:60344"/>
    </cofactor>
</comment>
<keyword evidence="7" id="KW-0479">Metal-binding</keyword>
<evidence type="ECO:0000256" key="10">
    <source>
        <dbReference type="ARBA" id="ARBA00023004"/>
    </source>
</evidence>
<evidence type="ECO:0000256" key="4">
    <source>
        <dbReference type="ARBA" id="ARBA00022475"/>
    </source>
</evidence>
<keyword evidence="3" id="KW-0813">Transport</keyword>
<evidence type="ECO:0000256" key="5">
    <source>
        <dbReference type="ARBA" id="ARBA00022617"/>
    </source>
</evidence>
<comment type="similarity">
    <text evidence="12">Belongs to the cytochrome b561 family.</text>
</comment>
<dbReference type="InterPro" id="IPR011577">
    <property type="entry name" value="Cyt_b561_bac/Ni-Hgenase"/>
</dbReference>
<keyword evidence="5" id="KW-0349">Heme</keyword>
<dbReference type="RefSeq" id="WP_043349506.1">
    <property type="nucleotide sequence ID" value="NZ_CP010536.1"/>
</dbReference>
<evidence type="ECO:0000256" key="9">
    <source>
        <dbReference type="ARBA" id="ARBA00022989"/>
    </source>
</evidence>
<evidence type="ECO:0000256" key="6">
    <source>
        <dbReference type="ARBA" id="ARBA00022692"/>
    </source>
</evidence>
<keyword evidence="11 13" id="KW-0472">Membrane</keyword>
<proteinExistence type="inferred from homology"/>
<organism evidence="15 16">
    <name type="scientific">Cupriavidus basilensis</name>
    <dbReference type="NCBI Taxonomy" id="68895"/>
    <lineage>
        <taxon>Bacteria</taxon>
        <taxon>Pseudomonadati</taxon>
        <taxon>Pseudomonadota</taxon>
        <taxon>Betaproteobacteria</taxon>
        <taxon>Burkholderiales</taxon>
        <taxon>Burkholderiaceae</taxon>
        <taxon>Cupriavidus</taxon>
    </lineage>
</organism>
<evidence type="ECO:0000256" key="7">
    <source>
        <dbReference type="ARBA" id="ARBA00022723"/>
    </source>
</evidence>
<dbReference type="PANTHER" id="PTHR30529:SF7">
    <property type="entry name" value="CYTOCHROME B561 BACTERIAL_NI-HYDROGENASE DOMAIN-CONTAINING PROTEIN"/>
    <property type="match status" value="1"/>
</dbReference>
<feature type="transmembrane region" description="Helical" evidence="13">
    <location>
        <begin position="64"/>
        <end position="82"/>
    </location>
</feature>
<evidence type="ECO:0000313" key="15">
    <source>
        <dbReference type="EMBL" id="AJG20918.1"/>
    </source>
</evidence>
<dbReference type="GO" id="GO:0046872">
    <property type="term" value="F:metal ion binding"/>
    <property type="evidence" value="ECO:0007669"/>
    <property type="project" value="UniProtKB-KW"/>
</dbReference>
<reference evidence="15 16" key="1">
    <citation type="journal article" date="2015" name="Genome Announc.">
        <title>Complete Genome Sequence of Cupriavidus basilensis 4G11, Isolated from the Oak Ridge Field Research Center Site.</title>
        <authorList>
            <person name="Ray J."/>
            <person name="Waters R.J."/>
            <person name="Skerker J.M."/>
            <person name="Kuehl J.V."/>
            <person name="Price M.N."/>
            <person name="Huang J."/>
            <person name="Chakraborty R."/>
            <person name="Arkin A.P."/>
            <person name="Deutschbauer A."/>
        </authorList>
    </citation>
    <scope>NUCLEOTIDE SEQUENCE [LARGE SCALE GENOMIC DNA]</scope>
    <source>
        <strain evidence="15">4G11</strain>
    </source>
</reference>
<evidence type="ECO:0000256" key="2">
    <source>
        <dbReference type="ARBA" id="ARBA00004651"/>
    </source>
</evidence>
<evidence type="ECO:0000256" key="3">
    <source>
        <dbReference type="ARBA" id="ARBA00022448"/>
    </source>
</evidence>
<evidence type="ECO:0000256" key="12">
    <source>
        <dbReference type="ARBA" id="ARBA00037975"/>
    </source>
</evidence>
<feature type="transmembrane region" description="Helical" evidence="13">
    <location>
        <begin position="21"/>
        <end position="44"/>
    </location>
</feature>
<feature type="domain" description="Cytochrome b561 bacterial/Ni-hydrogenase" evidence="14">
    <location>
        <begin position="23"/>
        <end position="193"/>
    </location>
</feature>
<evidence type="ECO:0000313" key="16">
    <source>
        <dbReference type="Proteomes" id="UP000031843"/>
    </source>
</evidence>
<dbReference type="GO" id="GO:0022904">
    <property type="term" value="P:respiratory electron transport chain"/>
    <property type="evidence" value="ECO:0007669"/>
    <property type="project" value="InterPro"/>
</dbReference>
<evidence type="ECO:0000256" key="1">
    <source>
        <dbReference type="ARBA" id="ARBA00001970"/>
    </source>
</evidence>
<dbReference type="Pfam" id="PF01292">
    <property type="entry name" value="Ni_hydr_CYTB"/>
    <property type="match status" value="1"/>
</dbReference>
<feature type="transmembrane region" description="Helical" evidence="13">
    <location>
        <begin position="157"/>
        <end position="177"/>
    </location>
</feature>
<dbReference type="InterPro" id="IPR016174">
    <property type="entry name" value="Di-haem_cyt_TM"/>
</dbReference>
<keyword evidence="9 13" id="KW-1133">Transmembrane helix</keyword>
<gene>
    <name evidence="15" type="ORF">RR42_m3552</name>
</gene>
<dbReference type="Proteomes" id="UP000031843">
    <property type="component" value="Chromosome main"/>
</dbReference>
<evidence type="ECO:0000259" key="14">
    <source>
        <dbReference type="Pfam" id="PF01292"/>
    </source>
</evidence>
<comment type="subcellular location">
    <subcellularLocation>
        <location evidence="2">Cell membrane</location>
        <topology evidence="2">Multi-pass membrane protein</topology>
    </subcellularLocation>
</comment>
<dbReference type="AlphaFoldDB" id="A0A0C4YDE6"/>
<dbReference type="GO" id="GO:0009055">
    <property type="term" value="F:electron transfer activity"/>
    <property type="evidence" value="ECO:0007669"/>
    <property type="project" value="InterPro"/>
</dbReference>
<dbReference type="GO" id="GO:0005886">
    <property type="term" value="C:plasma membrane"/>
    <property type="evidence" value="ECO:0007669"/>
    <property type="project" value="UniProtKB-SubCell"/>
</dbReference>
<evidence type="ECO:0000256" key="8">
    <source>
        <dbReference type="ARBA" id="ARBA00022982"/>
    </source>
</evidence>
<keyword evidence="6 13" id="KW-0812">Transmembrane</keyword>